<evidence type="ECO:0000313" key="1">
    <source>
        <dbReference type="EMBL" id="PHT75954.1"/>
    </source>
</evidence>
<keyword evidence="2" id="KW-1185">Reference proteome</keyword>
<accession>A0A2G2Z1Y5</accession>
<sequence>MKNMPPGLGPFQKKIFFGSCMVHVELKKNDLNKYCITYDLDLCMYCNSTNKHNNHELLKIDIFTKMLFLLKRWRIILTALKYR</sequence>
<evidence type="ECO:0000313" key="2">
    <source>
        <dbReference type="Proteomes" id="UP000222542"/>
    </source>
</evidence>
<proteinExistence type="predicted"/>
<protein>
    <recommendedName>
        <fullName evidence="3">B box-type domain-containing protein</fullName>
    </recommendedName>
</protein>
<dbReference type="AlphaFoldDB" id="A0A2G2Z1Y5"/>
<name>A0A2G2Z1Y5_CAPAN</name>
<reference evidence="1 2" key="1">
    <citation type="journal article" date="2014" name="Nat. Genet.">
        <title>Genome sequence of the hot pepper provides insights into the evolution of pungency in Capsicum species.</title>
        <authorList>
            <person name="Kim S."/>
            <person name="Park M."/>
            <person name="Yeom S.I."/>
            <person name="Kim Y.M."/>
            <person name="Lee J.M."/>
            <person name="Lee H.A."/>
            <person name="Seo E."/>
            <person name="Choi J."/>
            <person name="Cheong K."/>
            <person name="Kim K.T."/>
            <person name="Jung K."/>
            <person name="Lee G.W."/>
            <person name="Oh S.K."/>
            <person name="Bae C."/>
            <person name="Kim S.B."/>
            <person name="Lee H.Y."/>
            <person name="Kim S.Y."/>
            <person name="Kim M.S."/>
            <person name="Kang B.C."/>
            <person name="Jo Y.D."/>
            <person name="Yang H.B."/>
            <person name="Jeong H.J."/>
            <person name="Kang W.H."/>
            <person name="Kwon J.K."/>
            <person name="Shin C."/>
            <person name="Lim J.Y."/>
            <person name="Park J.H."/>
            <person name="Huh J.H."/>
            <person name="Kim J.S."/>
            <person name="Kim B.D."/>
            <person name="Cohen O."/>
            <person name="Paran I."/>
            <person name="Suh M.C."/>
            <person name="Lee S.B."/>
            <person name="Kim Y.K."/>
            <person name="Shin Y."/>
            <person name="Noh S.J."/>
            <person name="Park J."/>
            <person name="Seo Y.S."/>
            <person name="Kwon S.Y."/>
            <person name="Kim H.A."/>
            <person name="Park J.M."/>
            <person name="Kim H.J."/>
            <person name="Choi S.B."/>
            <person name="Bosland P.W."/>
            <person name="Reeves G."/>
            <person name="Jo S.H."/>
            <person name="Lee B.W."/>
            <person name="Cho H.T."/>
            <person name="Choi H.S."/>
            <person name="Lee M.S."/>
            <person name="Yu Y."/>
            <person name="Do Choi Y."/>
            <person name="Park B.S."/>
            <person name="van Deynze A."/>
            <person name="Ashrafi H."/>
            <person name="Hill T."/>
            <person name="Kim W.T."/>
            <person name="Pai H.S."/>
            <person name="Ahn H.K."/>
            <person name="Yeam I."/>
            <person name="Giovannoni J.J."/>
            <person name="Rose J.K."/>
            <person name="Sorensen I."/>
            <person name="Lee S.J."/>
            <person name="Kim R.W."/>
            <person name="Choi I.Y."/>
            <person name="Choi B.S."/>
            <person name="Lim J.S."/>
            <person name="Lee Y.H."/>
            <person name="Choi D."/>
        </authorList>
    </citation>
    <scope>NUCLEOTIDE SEQUENCE [LARGE SCALE GENOMIC DNA]</scope>
    <source>
        <strain evidence="2">cv. CM334</strain>
    </source>
</reference>
<gene>
    <name evidence="1" type="ORF">T459_19476</name>
</gene>
<comment type="caution">
    <text evidence="1">The sequence shown here is derived from an EMBL/GenBank/DDBJ whole genome shotgun (WGS) entry which is preliminary data.</text>
</comment>
<dbReference type="Gramene" id="PHT75954">
    <property type="protein sequence ID" value="PHT75954"/>
    <property type="gene ID" value="T459_19476"/>
</dbReference>
<dbReference type="SUPFAM" id="SSF57845">
    <property type="entry name" value="B-box zinc-binding domain"/>
    <property type="match status" value="1"/>
</dbReference>
<reference evidence="1 2" key="2">
    <citation type="journal article" date="2017" name="Genome Biol.">
        <title>New reference genome sequences of hot pepper reveal the massive evolution of plant disease-resistance genes by retroduplication.</title>
        <authorList>
            <person name="Kim S."/>
            <person name="Park J."/>
            <person name="Yeom S.I."/>
            <person name="Kim Y.M."/>
            <person name="Seo E."/>
            <person name="Kim K.T."/>
            <person name="Kim M.S."/>
            <person name="Lee J.M."/>
            <person name="Cheong K."/>
            <person name="Shin H.S."/>
            <person name="Kim S.B."/>
            <person name="Han K."/>
            <person name="Lee J."/>
            <person name="Park M."/>
            <person name="Lee H.A."/>
            <person name="Lee H.Y."/>
            <person name="Lee Y."/>
            <person name="Oh S."/>
            <person name="Lee J.H."/>
            <person name="Choi E."/>
            <person name="Choi E."/>
            <person name="Lee S.E."/>
            <person name="Jeon J."/>
            <person name="Kim H."/>
            <person name="Choi G."/>
            <person name="Song H."/>
            <person name="Lee J."/>
            <person name="Lee S.C."/>
            <person name="Kwon J.K."/>
            <person name="Lee H.Y."/>
            <person name="Koo N."/>
            <person name="Hong Y."/>
            <person name="Kim R.W."/>
            <person name="Kang W.H."/>
            <person name="Huh J.H."/>
            <person name="Kang B.C."/>
            <person name="Yang T.J."/>
            <person name="Lee Y.H."/>
            <person name="Bennetzen J.L."/>
            <person name="Choi D."/>
        </authorList>
    </citation>
    <scope>NUCLEOTIDE SEQUENCE [LARGE SCALE GENOMIC DNA]</scope>
    <source>
        <strain evidence="2">cv. CM334</strain>
    </source>
</reference>
<dbReference type="Proteomes" id="UP000222542">
    <property type="component" value="Unassembled WGS sequence"/>
</dbReference>
<organism evidence="1 2">
    <name type="scientific">Capsicum annuum</name>
    <name type="common">Capsicum pepper</name>
    <dbReference type="NCBI Taxonomy" id="4072"/>
    <lineage>
        <taxon>Eukaryota</taxon>
        <taxon>Viridiplantae</taxon>
        <taxon>Streptophyta</taxon>
        <taxon>Embryophyta</taxon>
        <taxon>Tracheophyta</taxon>
        <taxon>Spermatophyta</taxon>
        <taxon>Magnoliopsida</taxon>
        <taxon>eudicotyledons</taxon>
        <taxon>Gunneridae</taxon>
        <taxon>Pentapetalae</taxon>
        <taxon>asterids</taxon>
        <taxon>lamiids</taxon>
        <taxon>Solanales</taxon>
        <taxon>Solanaceae</taxon>
        <taxon>Solanoideae</taxon>
        <taxon>Capsiceae</taxon>
        <taxon>Capsicum</taxon>
    </lineage>
</organism>
<evidence type="ECO:0008006" key="3">
    <source>
        <dbReference type="Google" id="ProtNLM"/>
    </source>
</evidence>
<dbReference type="EMBL" id="AYRZ02000007">
    <property type="protein sequence ID" value="PHT75954.1"/>
    <property type="molecule type" value="Genomic_DNA"/>
</dbReference>